<dbReference type="GO" id="GO:0003838">
    <property type="term" value="F:sterol 24-C-methyltransferase activity"/>
    <property type="evidence" value="ECO:0007669"/>
    <property type="project" value="TreeGrafter"/>
</dbReference>
<protein>
    <recommendedName>
        <fullName evidence="3">Sterol methyltransferase C-terminal domain-containing protein</fullName>
    </recommendedName>
</protein>
<feature type="domain" description="Sterol methyltransferase C-terminal" evidence="3">
    <location>
        <begin position="185"/>
        <end position="238"/>
    </location>
</feature>
<keyword evidence="5" id="KW-1185">Reference proteome</keyword>
<keyword evidence="1" id="KW-0808">Transferase</keyword>
<dbReference type="OrthoDB" id="540004at2759"/>
<organism evidence="4 5">
    <name type="scientific">Massarina eburnea CBS 473.64</name>
    <dbReference type="NCBI Taxonomy" id="1395130"/>
    <lineage>
        <taxon>Eukaryota</taxon>
        <taxon>Fungi</taxon>
        <taxon>Dikarya</taxon>
        <taxon>Ascomycota</taxon>
        <taxon>Pezizomycotina</taxon>
        <taxon>Dothideomycetes</taxon>
        <taxon>Pleosporomycetidae</taxon>
        <taxon>Pleosporales</taxon>
        <taxon>Massarineae</taxon>
        <taxon>Massarinaceae</taxon>
        <taxon>Massarina</taxon>
    </lineage>
</organism>
<dbReference type="Proteomes" id="UP000799753">
    <property type="component" value="Unassembled WGS sequence"/>
</dbReference>
<evidence type="ECO:0000313" key="4">
    <source>
        <dbReference type="EMBL" id="KAF2641223.1"/>
    </source>
</evidence>
<dbReference type="Gene3D" id="3.40.50.150">
    <property type="entry name" value="Vaccinia Virus protein VP39"/>
    <property type="match status" value="1"/>
</dbReference>
<sequence length="241" mass="26704">MLLSFQVWMFNGEALPDNLDARDVRKTKYTALVNDYYDDATDLYLEAWGYIAYIVSLRLGIRVLNVGCGVGGPAKELATFADCYIVGLNNNGYQMKVHFVKGNFIGILFAESDFNVAYAIEATVLISKFIPSNPVREAICSSIKQGNGIPSLQTKAVACTAMQSASLKLLVIDNLTEREDKLPWRFGVKIIVRILDMVRYAPKGTLKMTEEFIGAADSMIDGGKKDLFTPMYLMVGRKLAV</sequence>
<dbReference type="PANTHER" id="PTHR44068:SF1">
    <property type="entry name" value="HYPOTHETICAL LOC100005854"/>
    <property type="match status" value="1"/>
</dbReference>
<evidence type="ECO:0000259" key="3">
    <source>
        <dbReference type="Pfam" id="PF08498"/>
    </source>
</evidence>
<comment type="similarity">
    <text evidence="2">Belongs to the class I-like SAM-binding methyltransferase superfamily. Erg6/SMT family.</text>
</comment>
<dbReference type="AlphaFoldDB" id="A0A6A6S3H4"/>
<dbReference type="PANTHER" id="PTHR44068">
    <property type="entry name" value="ZGC:194242"/>
    <property type="match status" value="1"/>
</dbReference>
<evidence type="ECO:0000313" key="5">
    <source>
        <dbReference type="Proteomes" id="UP000799753"/>
    </source>
</evidence>
<evidence type="ECO:0000256" key="1">
    <source>
        <dbReference type="ARBA" id="ARBA00022679"/>
    </source>
</evidence>
<dbReference type="EMBL" id="MU006783">
    <property type="protein sequence ID" value="KAF2641223.1"/>
    <property type="molecule type" value="Genomic_DNA"/>
</dbReference>
<reference evidence="4" key="1">
    <citation type="journal article" date="2020" name="Stud. Mycol.">
        <title>101 Dothideomycetes genomes: a test case for predicting lifestyles and emergence of pathogens.</title>
        <authorList>
            <person name="Haridas S."/>
            <person name="Albert R."/>
            <person name="Binder M."/>
            <person name="Bloem J."/>
            <person name="Labutti K."/>
            <person name="Salamov A."/>
            <person name="Andreopoulos B."/>
            <person name="Baker S."/>
            <person name="Barry K."/>
            <person name="Bills G."/>
            <person name="Bluhm B."/>
            <person name="Cannon C."/>
            <person name="Castanera R."/>
            <person name="Culley D."/>
            <person name="Daum C."/>
            <person name="Ezra D."/>
            <person name="Gonzalez J."/>
            <person name="Henrissat B."/>
            <person name="Kuo A."/>
            <person name="Liang C."/>
            <person name="Lipzen A."/>
            <person name="Lutzoni F."/>
            <person name="Magnuson J."/>
            <person name="Mondo S."/>
            <person name="Nolan M."/>
            <person name="Ohm R."/>
            <person name="Pangilinan J."/>
            <person name="Park H.-J."/>
            <person name="Ramirez L."/>
            <person name="Alfaro M."/>
            <person name="Sun H."/>
            <person name="Tritt A."/>
            <person name="Yoshinaga Y."/>
            <person name="Zwiers L.-H."/>
            <person name="Turgeon B."/>
            <person name="Goodwin S."/>
            <person name="Spatafora J."/>
            <person name="Crous P."/>
            <person name="Grigoriev I."/>
        </authorList>
    </citation>
    <scope>NUCLEOTIDE SEQUENCE</scope>
    <source>
        <strain evidence="4">CBS 473.64</strain>
    </source>
</reference>
<dbReference type="SUPFAM" id="SSF53335">
    <property type="entry name" value="S-adenosyl-L-methionine-dependent methyltransferases"/>
    <property type="match status" value="1"/>
</dbReference>
<dbReference type="InterPro" id="IPR013705">
    <property type="entry name" value="Sterol_MeTrfase_C"/>
</dbReference>
<dbReference type="InterPro" id="IPR029063">
    <property type="entry name" value="SAM-dependent_MTases_sf"/>
</dbReference>
<evidence type="ECO:0000256" key="2">
    <source>
        <dbReference type="ARBA" id="ARBA00038188"/>
    </source>
</evidence>
<accession>A0A6A6S3H4</accession>
<name>A0A6A6S3H4_9PLEO</name>
<dbReference type="GO" id="GO:0005783">
    <property type="term" value="C:endoplasmic reticulum"/>
    <property type="evidence" value="ECO:0007669"/>
    <property type="project" value="TreeGrafter"/>
</dbReference>
<dbReference type="GO" id="GO:0006696">
    <property type="term" value="P:ergosterol biosynthetic process"/>
    <property type="evidence" value="ECO:0007669"/>
    <property type="project" value="TreeGrafter"/>
</dbReference>
<gene>
    <name evidence="4" type="ORF">P280DRAFT_489637</name>
</gene>
<proteinExistence type="inferred from homology"/>
<dbReference type="InterPro" id="IPR050447">
    <property type="entry name" value="Erg6_SMT_methyltransf"/>
</dbReference>
<dbReference type="Pfam" id="PF08498">
    <property type="entry name" value="Sterol_MT_C"/>
    <property type="match status" value="1"/>
</dbReference>